<evidence type="ECO:0000313" key="2">
    <source>
        <dbReference type="Proteomes" id="UP001056756"/>
    </source>
</evidence>
<sequence>MEQWQTILIVKGAAGKINLLARKEENGSWQYCRSNDNVEQNSNNIIVYSFKDALSLLGQSWTYLTPEFIHPEFKSQFWTSISVEKGMFNRSNWRKACM</sequence>
<dbReference type="KEGG" id="plig:NAG76_09375"/>
<evidence type="ECO:0000313" key="1">
    <source>
        <dbReference type="EMBL" id="URN96405.1"/>
    </source>
</evidence>
<accession>A0A9J6ZJK7</accession>
<organism evidence="1 2">
    <name type="scientific">Candidatus Pristimantibacillus lignocellulolyticus</name>
    <dbReference type="NCBI Taxonomy" id="2994561"/>
    <lineage>
        <taxon>Bacteria</taxon>
        <taxon>Bacillati</taxon>
        <taxon>Bacillota</taxon>
        <taxon>Bacilli</taxon>
        <taxon>Bacillales</taxon>
        <taxon>Paenibacillaceae</taxon>
        <taxon>Candidatus Pristimantibacillus</taxon>
    </lineage>
</organism>
<protein>
    <submittedName>
        <fullName evidence="1">Uncharacterized protein</fullName>
    </submittedName>
</protein>
<gene>
    <name evidence="1" type="ORF">NAG76_09375</name>
</gene>
<dbReference type="Proteomes" id="UP001056756">
    <property type="component" value="Chromosome"/>
</dbReference>
<proteinExistence type="predicted"/>
<dbReference type="EMBL" id="CP097899">
    <property type="protein sequence ID" value="URN96405.1"/>
    <property type="molecule type" value="Genomic_DNA"/>
</dbReference>
<reference evidence="1" key="1">
    <citation type="submission" date="2022-05" db="EMBL/GenBank/DDBJ databases">
        <title>Novel bacterial taxa in a minimal lignocellulolytic consortium and its capacity to transform plastics disclosed by genome-resolved metagenomics.</title>
        <authorList>
            <person name="Rodriguez C.A.D."/>
            <person name="Diaz-Garcia L."/>
            <person name="Herrera K."/>
            <person name="Tarazona N.A."/>
            <person name="Sproer C."/>
            <person name="Overmann J."/>
            <person name="Jimenez D.J."/>
        </authorList>
    </citation>
    <scope>NUCLEOTIDE SEQUENCE</scope>
    <source>
        <strain evidence="1">MAG5</strain>
    </source>
</reference>
<name>A0A9J6ZJK7_9BACL</name>
<dbReference type="AlphaFoldDB" id="A0A9J6ZJK7"/>